<evidence type="ECO:0000256" key="2">
    <source>
        <dbReference type="ARBA" id="ARBA00004174"/>
    </source>
</evidence>
<dbReference type="PANTHER" id="PTHR24292">
    <property type="entry name" value="CYTOCHROME P450"/>
    <property type="match status" value="1"/>
</dbReference>
<evidence type="ECO:0000256" key="1">
    <source>
        <dbReference type="ARBA" id="ARBA00001971"/>
    </source>
</evidence>
<proteinExistence type="inferred from homology"/>
<evidence type="ECO:0000256" key="12">
    <source>
        <dbReference type="ARBA" id="ARBA00023136"/>
    </source>
</evidence>
<keyword evidence="13" id="KW-1133">Transmembrane helix</keyword>
<comment type="similarity">
    <text evidence="4">Belongs to the cytochrome P450 family.</text>
</comment>
<dbReference type="STRING" id="7070.A0A139WGV5"/>
<dbReference type="Proteomes" id="UP000007266">
    <property type="component" value="Linkage group 6"/>
</dbReference>
<organism evidence="14 15">
    <name type="scientific">Tribolium castaneum</name>
    <name type="common">Red flour beetle</name>
    <dbReference type="NCBI Taxonomy" id="7070"/>
    <lineage>
        <taxon>Eukaryota</taxon>
        <taxon>Metazoa</taxon>
        <taxon>Ecdysozoa</taxon>
        <taxon>Arthropoda</taxon>
        <taxon>Hexapoda</taxon>
        <taxon>Insecta</taxon>
        <taxon>Pterygota</taxon>
        <taxon>Neoptera</taxon>
        <taxon>Endopterygota</taxon>
        <taxon>Coleoptera</taxon>
        <taxon>Polyphaga</taxon>
        <taxon>Cucujiformia</taxon>
        <taxon>Tenebrionidae</taxon>
        <taxon>Tenebrionidae incertae sedis</taxon>
        <taxon>Tribolium</taxon>
    </lineage>
</organism>
<feature type="transmembrane region" description="Helical" evidence="13">
    <location>
        <begin position="6"/>
        <end position="26"/>
    </location>
</feature>
<dbReference type="InParanoid" id="A0A139WGV5"/>
<dbReference type="PRINTS" id="PR00464">
    <property type="entry name" value="EP450II"/>
</dbReference>
<dbReference type="Gene3D" id="1.10.630.10">
    <property type="entry name" value="Cytochrome P450"/>
    <property type="match status" value="1"/>
</dbReference>
<evidence type="ECO:0000256" key="3">
    <source>
        <dbReference type="ARBA" id="ARBA00004406"/>
    </source>
</evidence>
<evidence type="ECO:0000256" key="7">
    <source>
        <dbReference type="ARBA" id="ARBA00022824"/>
    </source>
</evidence>
<dbReference type="CDD" id="cd11056">
    <property type="entry name" value="CYP6-like"/>
    <property type="match status" value="1"/>
</dbReference>
<keyword evidence="8" id="KW-0492">Microsome</keyword>
<dbReference type="InterPro" id="IPR001128">
    <property type="entry name" value="Cyt_P450"/>
</dbReference>
<dbReference type="OMA" id="SFWERRD"/>
<protein>
    <submittedName>
        <fullName evidence="14">Cytochrome P450 6a2-like Protein</fullName>
    </submittedName>
</protein>
<evidence type="ECO:0000256" key="5">
    <source>
        <dbReference type="ARBA" id="ARBA00022617"/>
    </source>
</evidence>
<comment type="subcellular location">
    <subcellularLocation>
        <location evidence="3">Endoplasmic reticulum membrane</location>
        <topology evidence="3">Peripheral membrane protein</topology>
    </subcellularLocation>
    <subcellularLocation>
        <location evidence="2">Microsome membrane</location>
        <topology evidence="2">Peripheral membrane protein</topology>
    </subcellularLocation>
</comment>
<comment type="cofactor">
    <cofactor evidence="1">
        <name>heme</name>
        <dbReference type="ChEBI" id="CHEBI:30413"/>
    </cofactor>
</comment>
<evidence type="ECO:0000313" key="14">
    <source>
        <dbReference type="EMBL" id="KYB27037.1"/>
    </source>
</evidence>
<dbReference type="PANTHER" id="PTHR24292:SF100">
    <property type="entry name" value="CYTOCHROME P450 6A16, ISOFORM B-RELATED"/>
    <property type="match status" value="1"/>
</dbReference>
<keyword evidence="12 13" id="KW-0472">Membrane</keyword>
<dbReference type="InterPro" id="IPR002402">
    <property type="entry name" value="Cyt_P450_E_grp-II"/>
</dbReference>
<dbReference type="InterPro" id="IPR036396">
    <property type="entry name" value="Cyt_P450_sf"/>
</dbReference>
<dbReference type="EMBL" id="KQ971345">
    <property type="protein sequence ID" value="KYB27037.1"/>
    <property type="molecule type" value="Genomic_DNA"/>
</dbReference>
<dbReference type="GO" id="GO:0020037">
    <property type="term" value="F:heme binding"/>
    <property type="evidence" value="ECO:0007669"/>
    <property type="project" value="InterPro"/>
</dbReference>
<reference evidence="14 15" key="1">
    <citation type="journal article" date="2008" name="Nature">
        <title>The genome of the model beetle and pest Tribolium castaneum.</title>
        <authorList>
            <consortium name="Tribolium Genome Sequencing Consortium"/>
            <person name="Richards S."/>
            <person name="Gibbs R.A."/>
            <person name="Weinstock G.M."/>
            <person name="Brown S.J."/>
            <person name="Denell R."/>
            <person name="Beeman R.W."/>
            <person name="Gibbs R."/>
            <person name="Beeman R.W."/>
            <person name="Brown S.J."/>
            <person name="Bucher G."/>
            <person name="Friedrich M."/>
            <person name="Grimmelikhuijzen C.J."/>
            <person name="Klingler M."/>
            <person name="Lorenzen M."/>
            <person name="Richards S."/>
            <person name="Roth S."/>
            <person name="Schroder R."/>
            <person name="Tautz D."/>
            <person name="Zdobnov E.M."/>
            <person name="Muzny D."/>
            <person name="Gibbs R.A."/>
            <person name="Weinstock G.M."/>
            <person name="Attaway T."/>
            <person name="Bell S."/>
            <person name="Buhay C.J."/>
            <person name="Chandrabose M.N."/>
            <person name="Chavez D."/>
            <person name="Clerk-Blankenburg K.P."/>
            <person name="Cree A."/>
            <person name="Dao M."/>
            <person name="Davis C."/>
            <person name="Chacko J."/>
            <person name="Dinh H."/>
            <person name="Dugan-Rocha S."/>
            <person name="Fowler G."/>
            <person name="Garner T.T."/>
            <person name="Garnes J."/>
            <person name="Gnirke A."/>
            <person name="Hawes A."/>
            <person name="Hernandez J."/>
            <person name="Hines S."/>
            <person name="Holder M."/>
            <person name="Hume J."/>
            <person name="Jhangiani S.N."/>
            <person name="Joshi V."/>
            <person name="Khan Z.M."/>
            <person name="Jackson L."/>
            <person name="Kovar C."/>
            <person name="Kowis A."/>
            <person name="Lee S."/>
            <person name="Lewis L.R."/>
            <person name="Margolis J."/>
            <person name="Morgan M."/>
            <person name="Nazareth L.V."/>
            <person name="Nguyen N."/>
            <person name="Okwuonu G."/>
            <person name="Parker D."/>
            <person name="Richards S."/>
            <person name="Ruiz S.J."/>
            <person name="Santibanez J."/>
            <person name="Savard J."/>
            <person name="Scherer S.E."/>
            <person name="Schneider B."/>
            <person name="Sodergren E."/>
            <person name="Tautz D."/>
            <person name="Vattahil S."/>
            <person name="Villasana D."/>
            <person name="White C.S."/>
            <person name="Wright R."/>
            <person name="Park Y."/>
            <person name="Beeman R.W."/>
            <person name="Lord J."/>
            <person name="Oppert B."/>
            <person name="Lorenzen M."/>
            <person name="Brown S."/>
            <person name="Wang L."/>
            <person name="Savard J."/>
            <person name="Tautz D."/>
            <person name="Richards S."/>
            <person name="Weinstock G."/>
            <person name="Gibbs R.A."/>
            <person name="Liu Y."/>
            <person name="Worley K."/>
            <person name="Weinstock G."/>
            <person name="Elsik C.G."/>
            <person name="Reese J.T."/>
            <person name="Elhaik E."/>
            <person name="Landan G."/>
            <person name="Graur D."/>
            <person name="Arensburger P."/>
            <person name="Atkinson P."/>
            <person name="Beeman R.W."/>
            <person name="Beidler J."/>
            <person name="Brown S.J."/>
            <person name="Demuth J.P."/>
            <person name="Drury D.W."/>
            <person name="Du Y.Z."/>
            <person name="Fujiwara H."/>
            <person name="Lorenzen M."/>
            <person name="Maselli V."/>
            <person name="Osanai M."/>
            <person name="Park Y."/>
            <person name="Robertson H.M."/>
            <person name="Tu Z."/>
            <person name="Wang J.J."/>
            <person name="Wang S."/>
            <person name="Richards S."/>
            <person name="Song H."/>
            <person name="Zhang L."/>
            <person name="Sodergren E."/>
            <person name="Werner D."/>
            <person name="Stanke M."/>
            <person name="Morgenstern B."/>
            <person name="Solovyev V."/>
            <person name="Kosarev P."/>
            <person name="Brown G."/>
            <person name="Chen H.C."/>
            <person name="Ermolaeva O."/>
            <person name="Hlavina W."/>
            <person name="Kapustin Y."/>
            <person name="Kiryutin B."/>
            <person name="Kitts P."/>
            <person name="Maglott D."/>
            <person name="Pruitt K."/>
            <person name="Sapojnikov V."/>
            <person name="Souvorov A."/>
            <person name="Mackey A.J."/>
            <person name="Waterhouse R.M."/>
            <person name="Wyder S."/>
            <person name="Zdobnov E.M."/>
            <person name="Zdobnov E.M."/>
            <person name="Wyder S."/>
            <person name="Kriventseva E.V."/>
            <person name="Kadowaki T."/>
            <person name="Bork P."/>
            <person name="Aranda M."/>
            <person name="Bao R."/>
            <person name="Beermann A."/>
            <person name="Berns N."/>
            <person name="Bolognesi R."/>
            <person name="Bonneton F."/>
            <person name="Bopp D."/>
            <person name="Brown S.J."/>
            <person name="Bucher G."/>
            <person name="Butts T."/>
            <person name="Chaumot A."/>
            <person name="Denell R.E."/>
            <person name="Ferrier D.E."/>
            <person name="Friedrich M."/>
            <person name="Gordon C.M."/>
            <person name="Jindra M."/>
            <person name="Klingler M."/>
            <person name="Lan Q."/>
            <person name="Lattorff H.M."/>
            <person name="Laudet V."/>
            <person name="von Levetsow C."/>
            <person name="Liu Z."/>
            <person name="Lutz R."/>
            <person name="Lynch J.A."/>
            <person name="da Fonseca R.N."/>
            <person name="Posnien N."/>
            <person name="Reuter R."/>
            <person name="Roth S."/>
            <person name="Savard J."/>
            <person name="Schinko J.B."/>
            <person name="Schmitt C."/>
            <person name="Schoppmeier M."/>
            <person name="Schroder R."/>
            <person name="Shippy T.D."/>
            <person name="Simonnet F."/>
            <person name="Marques-Souza H."/>
            <person name="Tautz D."/>
            <person name="Tomoyasu Y."/>
            <person name="Trauner J."/>
            <person name="Van der Zee M."/>
            <person name="Vervoort M."/>
            <person name="Wittkopp N."/>
            <person name="Wimmer E.A."/>
            <person name="Yang X."/>
            <person name="Jones A.K."/>
            <person name="Sattelle D.B."/>
            <person name="Ebert P.R."/>
            <person name="Nelson D."/>
            <person name="Scott J.G."/>
            <person name="Beeman R.W."/>
            <person name="Muthukrishnan S."/>
            <person name="Kramer K.J."/>
            <person name="Arakane Y."/>
            <person name="Beeman R.W."/>
            <person name="Zhu Q."/>
            <person name="Hogenkamp D."/>
            <person name="Dixit R."/>
            <person name="Oppert B."/>
            <person name="Jiang H."/>
            <person name="Zou Z."/>
            <person name="Marshall J."/>
            <person name="Elpidina E."/>
            <person name="Vinokurov K."/>
            <person name="Oppert C."/>
            <person name="Zou Z."/>
            <person name="Evans J."/>
            <person name="Lu Z."/>
            <person name="Zhao P."/>
            <person name="Sumathipala N."/>
            <person name="Altincicek B."/>
            <person name="Vilcinskas A."/>
            <person name="Williams M."/>
            <person name="Hultmark D."/>
            <person name="Hetru C."/>
            <person name="Jiang H."/>
            <person name="Grimmelikhuijzen C.J."/>
            <person name="Hauser F."/>
            <person name="Cazzamali G."/>
            <person name="Williamson M."/>
            <person name="Park Y."/>
            <person name="Li B."/>
            <person name="Tanaka Y."/>
            <person name="Predel R."/>
            <person name="Neupert S."/>
            <person name="Schachtner J."/>
            <person name="Verleyen P."/>
            <person name="Raible F."/>
            <person name="Bork P."/>
            <person name="Friedrich M."/>
            <person name="Walden K.K."/>
            <person name="Robertson H.M."/>
            <person name="Angeli S."/>
            <person name="Foret S."/>
            <person name="Bucher G."/>
            <person name="Schuetz S."/>
            <person name="Maleszka R."/>
            <person name="Wimmer E.A."/>
            <person name="Beeman R.W."/>
            <person name="Lorenzen M."/>
            <person name="Tomoyasu Y."/>
            <person name="Miller S.C."/>
            <person name="Grossmann D."/>
            <person name="Bucher G."/>
        </authorList>
    </citation>
    <scope>NUCLEOTIDE SEQUENCE [LARGE SCALE GENOMIC DNA]</scope>
    <source>
        <strain evidence="14 15">Georgia GA2</strain>
    </source>
</reference>
<dbReference type="GO" id="GO:0004497">
    <property type="term" value="F:monooxygenase activity"/>
    <property type="evidence" value="ECO:0007669"/>
    <property type="project" value="UniProtKB-KW"/>
</dbReference>
<dbReference type="GO" id="GO:0016705">
    <property type="term" value="F:oxidoreductase activity, acting on paired donors, with incorporation or reduction of molecular oxygen"/>
    <property type="evidence" value="ECO:0007669"/>
    <property type="project" value="InterPro"/>
</dbReference>
<dbReference type="GO" id="GO:0005506">
    <property type="term" value="F:iron ion binding"/>
    <property type="evidence" value="ECO:0007669"/>
    <property type="project" value="InterPro"/>
</dbReference>
<keyword evidence="13" id="KW-0812">Transmembrane</keyword>
<dbReference type="InterPro" id="IPR050476">
    <property type="entry name" value="Insect_CytP450_Detox"/>
</dbReference>
<keyword evidence="5" id="KW-0349">Heme</keyword>
<keyword evidence="9" id="KW-0560">Oxidoreductase</keyword>
<keyword evidence="10" id="KW-0408">Iron</keyword>
<evidence type="ECO:0000256" key="8">
    <source>
        <dbReference type="ARBA" id="ARBA00022848"/>
    </source>
</evidence>
<evidence type="ECO:0000256" key="6">
    <source>
        <dbReference type="ARBA" id="ARBA00022723"/>
    </source>
</evidence>
<evidence type="ECO:0000256" key="13">
    <source>
        <dbReference type="SAM" id="Phobius"/>
    </source>
</evidence>
<name>A0A139WGV5_TRICA</name>
<evidence type="ECO:0000256" key="10">
    <source>
        <dbReference type="ARBA" id="ARBA00023004"/>
    </source>
</evidence>
<keyword evidence="11" id="KW-0503">Monooxygenase</keyword>
<dbReference type="SUPFAM" id="SSF48264">
    <property type="entry name" value="Cytochrome P450"/>
    <property type="match status" value="1"/>
</dbReference>
<keyword evidence="6" id="KW-0479">Metal-binding</keyword>
<evidence type="ECO:0000313" key="15">
    <source>
        <dbReference type="Proteomes" id="UP000007266"/>
    </source>
</evidence>
<evidence type="ECO:0000256" key="11">
    <source>
        <dbReference type="ARBA" id="ARBA00023033"/>
    </source>
</evidence>
<reference evidence="14 15" key="2">
    <citation type="journal article" date="2010" name="Nucleic Acids Res.">
        <title>BeetleBase in 2010: revisions to provide comprehensive genomic information for Tribolium castaneum.</title>
        <authorList>
            <person name="Kim H.S."/>
            <person name="Murphy T."/>
            <person name="Xia J."/>
            <person name="Caragea D."/>
            <person name="Park Y."/>
            <person name="Beeman R.W."/>
            <person name="Lorenzen M.D."/>
            <person name="Butcher S."/>
            <person name="Manak J.R."/>
            <person name="Brown S.J."/>
        </authorList>
    </citation>
    <scope>GENOME REANNOTATION</scope>
    <source>
        <strain evidence="14 15">Georgia GA2</strain>
    </source>
</reference>
<accession>A0A139WGV5</accession>
<dbReference type="GO" id="GO:0005789">
    <property type="term" value="C:endoplasmic reticulum membrane"/>
    <property type="evidence" value="ECO:0007669"/>
    <property type="project" value="UniProtKB-SubCell"/>
</dbReference>
<gene>
    <name evidence="14" type="primary">AUGUSTUS-3.0.2_33366</name>
    <name evidence="14" type="ORF">TcasGA2_TC033366</name>
</gene>
<evidence type="ECO:0000256" key="9">
    <source>
        <dbReference type="ARBA" id="ARBA00023002"/>
    </source>
</evidence>
<dbReference type="AlphaFoldDB" id="A0A139WGV5"/>
<keyword evidence="7" id="KW-0256">Endoplasmic reticulum</keyword>
<sequence length="394" mass="45245">MFFTQSLLTDVTTLVVTLTVILVTYYKWSYTYWRRRGVPSLTPKIPWGNLSNPLNRKDTIGVDVKKMYDSMRRQNWKHGGVFFMASPVYLVTDLEYVKDILTKNFQNFVDRGLYYNEKDDPISAHLFAIGGPKWRNLRTKLTPTFTSGKMKAMFQTLLDCESNLQEKVAAELGKNQAIDIKDVFGCFTTDVIGSCAFGLDCNTFKEADSPFRKYGKKVFTNTPIRQLKSSFSNSFPKLAQQFGISVMPKDVSDFFTKVVKDTVEYRQKNNYTRKDFMQLLIDLKGEGKQDGKSLTMDEITAQSFLFFAAGFETSSTTVTFALYELAKHQDIQQKVREEIETVLAKFDGKVTYEAIQEMHYMNQVLNGTNYFINCFLILIHLRTVTIIKNDTTGL</sequence>
<evidence type="ECO:0000256" key="4">
    <source>
        <dbReference type="ARBA" id="ARBA00010617"/>
    </source>
</evidence>
<keyword evidence="15" id="KW-1185">Reference proteome</keyword>
<dbReference type="Pfam" id="PF00067">
    <property type="entry name" value="p450"/>
    <property type="match status" value="1"/>
</dbReference>